<evidence type="ECO:0000259" key="7">
    <source>
        <dbReference type="Pfam" id="PF02687"/>
    </source>
</evidence>
<evidence type="ECO:0000256" key="2">
    <source>
        <dbReference type="ARBA" id="ARBA00022475"/>
    </source>
</evidence>
<evidence type="ECO:0000256" key="3">
    <source>
        <dbReference type="ARBA" id="ARBA00022692"/>
    </source>
</evidence>
<keyword evidence="3 6" id="KW-0812">Transmembrane</keyword>
<dbReference type="PANTHER" id="PTHR47755">
    <property type="entry name" value="CELL DIVISION PROTEIN FTSX"/>
    <property type="match status" value="1"/>
</dbReference>
<reference evidence="8" key="1">
    <citation type="submission" date="2022-04" db="EMBL/GenBank/DDBJ databases">
        <title>Tomato heritable bacteria conferring resistance against bacterial wilt.</title>
        <authorList>
            <person name="Yin J."/>
        </authorList>
    </citation>
    <scope>NUCLEOTIDE SEQUENCE</scope>
    <source>
        <strain evidence="8">Cra20</strain>
    </source>
</reference>
<keyword evidence="5 6" id="KW-0472">Membrane</keyword>
<feature type="domain" description="ABC3 transporter permease C-terminal" evidence="7">
    <location>
        <begin position="172"/>
        <end position="287"/>
    </location>
</feature>
<comment type="caution">
    <text evidence="8">The sequence shown here is derived from an EMBL/GenBank/DDBJ whole genome shotgun (WGS) entry which is preliminary data.</text>
</comment>
<dbReference type="Pfam" id="PF02687">
    <property type="entry name" value="FtsX"/>
    <property type="match status" value="1"/>
</dbReference>
<accession>A0ABU3N8I5</accession>
<gene>
    <name evidence="8" type="ORF">MZO42_18140</name>
</gene>
<name>A0ABU3N8I5_9SPHN</name>
<feature type="transmembrane region" description="Helical" evidence="6">
    <location>
        <begin position="23"/>
        <end position="46"/>
    </location>
</feature>
<comment type="subcellular location">
    <subcellularLocation>
        <location evidence="1">Cell membrane</location>
        <topology evidence="1">Multi-pass membrane protein</topology>
    </subcellularLocation>
</comment>
<keyword evidence="2" id="KW-1003">Cell membrane</keyword>
<dbReference type="InterPro" id="IPR004513">
    <property type="entry name" value="FtsX"/>
</dbReference>
<proteinExistence type="predicted"/>
<feature type="transmembrane region" description="Helical" evidence="6">
    <location>
        <begin position="224"/>
        <end position="244"/>
    </location>
</feature>
<keyword evidence="4 6" id="KW-1133">Transmembrane helix</keyword>
<evidence type="ECO:0000256" key="1">
    <source>
        <dbReference type="ARBA" id="ARBA00004651"/>
    </source>
</evidence>
<dbReference type="EMBL" id="JALMLT010000005">
    <property type="protein sequence ID" value="MDT8760626.1"/>
    <property type="molecule type" value="Genomic_DNA"/>
</dbReference>
<evidence type="ECO:0000256" key="4">
    <source>
        <dbReference type="ARBA" id="ARBA00022989"/>
    </source>
</evidence>
<dbReference type="PANTHER" id="PTHR47755:SF1">
    <property type="entry name" value="CELL DIVISION PROTEIN FTSX"/>
    <property type="match status" value="1"/>
</dbReference>
<organism evidence="8">
    <name type="scientific">Sphingomonas psychrotolerans</name>
    <dbReference type="NCBI Taxonomy" id="1327635"/>
    <lineage>
        <taxon>Bacteria</taxon>
        <taxon>Pseudomonadati</taxon>
        <taxon>Pseudomonadota</taxon>
        <taxon>Alphaproteobacteria</taxon>
        <taxon>Sphingomonadales</taxon>
        <taxon>Sphingomonadaceae</taxon>
        <taxon>Sphingomonas</taxon>
    </lineage>
</organism>
<feature type="transmembrane region" description="Helical" evidence="6">
    <location>
        <begin position="264"/>
        <end position="286"/>
    </location>
</feature>
<evidence type="ECO:0000256" key="6">
    <source>
        <dbReference type="SAM" id="Phobius"/>
    </source>
</evidence>
<evidence type="ECO:0000256" key="5">
    <source>
        <dbReference type="ARBA" id="ARBA00023136"/>
    </source>
</evidence>
<sequence>MILGLHPHASERRLLDEGAPTRAMTWIMAIMLFLTVLAGALGLGMFGATAQLDRELSGRLTVQIVEPIASLRDSQAAATVATLGKLPGVTRTREVDRAHLAQLLKPWLGDAGLDPDLPMPAMIDVEAPGGDFAAIEQAARRIAPGARVDRHAQWLSPVRSFLSSMSWLAVGLMLLIAGATAAVVLLAARAGLDTHRDTIDVLHMLGSTDVQIARLFQRRIALDTLLGGAAGTAAALVLVWFLQARLTAVGSEMLGGVALQQRDWFLLLLLPLGFALLSTIAARVAVLRTLGKRL</sequence>
<protein>
    <submittedName>
        <fullName evidence="8">Permease</fullName>
    </submittedName>
</protein>
<feature type="transmembrane region" description="Helical" evidence="6">
    <location>
        <begin position="165"/>
        <end position="188"/>
    </location>
</feature>
<dbReference type="InterPro" id="IPR003838">
    <property type="entry name" value="ABC3_permease_C"/>
</dbReference>
<evidence type="ECO:0000313" key="8">
    <source>
        <dbReference type="EMBL" id="MDT8760626.1"/>
    </source>
</evidence>